<dbReference type="AlphaFoldDB" id="A0A6M3MB75"/>
<proteinExistence type="predicted"/>
<evidence type="ECO:0000313" key="1">
    <source>
        <dbReference type="EMBL" id="QJB03420.1"/>
    </source>
</evidence>
<organism evidence="1">
    <name type="scientific">viral metagenome</name>
    <dbReference type="NCBI Taxonomy" id="1070528"/>
    <lineage>
        <taxon>unclassified sequences</taxon>
        <taxon>metagenomes</taxon>
        <taxon>organismal metagenomes</taxon>
    </lineage>
</organism>
<accession>A0A6M3MB75</accession>
<name>A0A6M3MB75_9ZZZZ</name>
<sequence>MIFNEEGKQIAKLVVCAFILFGIVNAAANILMWEGYPVTITGTVQIHVLSYNKIFNFEYTKVELLTFSGEDYELNMLDHVEMEFGRTYRITYTRVSPLGHHQRLYAKVLEIELIE</sequence>
<reference evidence="1" key="1">
    <citation type="submission" date="2020-03" db="EMBL/GenBank/DDBJ databases">
        <title>The deep terrestrial virosphere.</title>
        <authorList>
            <person name="Holmfeldt K."/>
            <person name="Nilsson E."/>
            <person name="Simone D."/>
            <person name="Lopez-Fernandez M."/>
            <person name="Wu X."/>
            <person name="de Brujin I."/>
            <person name="Lundin D."/>
            <person name="Andersson A."/>
            <person name="Bertilsson S."/>
            <person name="Dopson M."/>
        </authorList>
    </citation>
    <scope>NUCLEOTIDE SEQUENCE</scope>
    <source>
        <strain evidence="1">MM171B00719</strain>
    </source>
</reference>
<protein>
    <submittedName>
        <fullName evidence="1">Uncharacterized protein</fullName>
    </submittedName>
</protein>
<dbReference type="EMBL" id="MT143845">
    <property type="protein sequence ID" value="QJB03420.1"/>
    <property type="molecule type" value="Genomic_DNA"/>
</dbReference>
<gene>
    <name evidence="1" type="ORF">MM171B00719_0010</name>
</gene>